<dbReference type="SUPFAM" id="SSF51306">
    <property type="entry name" value="LexA/Signal peptidase"/>
    <property type="match status" value="1"/>
</dbReference>
<dbReference type="PANTHER" id="PTHR43390:SF1">
    <property type="entry name" value="CHLOROPLAST PROCESSING PEPTIDASE"/>
    <property type="match status" value="1"/>
</dbReference>
<dbReference type="GO" id="GO:0009003">
    <property type="term" value="F:signal peptidase activity"/>
    <property type="evidence" value="ECO:0007669"/>
    <property type="project" value="UniProtKB-EC"/>
</dbReference>
<evidence type="ECO:0000256" key="2">
    <source>
        <dbReference type="ARBA" id="ARBA00004401"/>
    </source>
</evidence>
<dbReference type="PANTHER" id="PTHR43390">
    <property type="entry name" value="SIGNAL PEPTIDASE I"/>
    <property type="match status" value="1"/>
</dbReference>
<reference evidence="9 10" key="1">
    <citation type="submission" date="2017-09" db="EMBL/GenBank/DDBJ databases">
        <title>Large-scale bioinformatics analysis of Bacillus genomes uncovers conserved roles of natural products in bacterial physiology.</title>
        <authorList>
            <consortium name="Agbiome Team Llc"/>
            <person name="Bleich R.M."/>
            <person name="Grubbs K.J."/>
            <person name="Santa Maria K.C."/>
            <person name="Allen S.E."/>
            <person name="Farag S."/>
            <person name="Shank E.A."/>
            <person name="Bowers A."/>
        </authorList>
    </citation>
    <scope>NUCLEOTIDE SEQUENCE [LARGE SCALE GENOMIC DNA]</scope>
    <source>
        <strain evidence="9 10">AFS077661</strain>
    </source>
</reference>
<dbReference type="CDD" id="cd06530">
    <property type="entry name" value="S26_SPase_I"/>
    <property type="match status" value="1"/>
</dbReference>
<dbReference type="EMBL" id="NUYG01000062">
    <property type="protein sequence ID" value="PFM86200.1"/>
    <property type="molecule type" value="Genomic_DNA"/>
</dbReference>
<evidence type="ECO:0000256" key="7">
    <source>
        <dbReference type="RuleBase" id="RU362042"/>
    </source>
</evidence>
<comment type="catalytic activity">
    <reaction evidence="1 7">
        <text>Cleavage of hydrophobic, N-terminal signal or leader sequences from secreted and periplasmic proteins.</text>
        <dbReference type="EC" id="3.4.21.89"/>
    </reaction>
</comment>
<dbReference type="InterPro" id="IPR036286">
    <property type="entry name" value="LexA/Signal_pep-like_sf"/>
</dbReference>
<accession>A0AB36TNP4</accession>
<dbReference type="Gene3D" id="2.10.109.10">
    <property type="entry name" value="Umud Fragment, subunit A"/>
    <property type="match status" value="1"/>
</dbReference>
<keyword evidence="7" id="KW-0812">Transmembrane</keyword>
<dbReference type="PROSITE" id="PS00760">
    <property type="entry name" value="SPASE_I_2"/>
    <property type="match status" value="1"/>
</dbReference>
<name>A0AB36TNP4_BACTU</name>
<proteinExistence type="inferred from homology"/>
<dbReference type="GO" id="GO:0006465">
    <property type="term" value="P:signal peptide processing"/>
    <property type="evidence" value="ECO:0007669"/>
    <property type="project" value="InterPro"/>
</dbReference>
<dbReference type="PRINTS" id="PR00727">
    <property type="entry name" value="LEADERPTASE"/>
</dbReference>
<dbReference type="InterPro" id="IPR019757">
    <property type="entry name" value="Pept_S26A_signal_pept_1_Lys-AS"/>
</dbReference>
<feature type="domain" description="Peptidase S26" evidence="8">
    <location>
        <begin position="11"/>
        <end position="162"/>
    </location>
</feature>
<sequence>MNKFNIYKKDILFFLIWIMGIFIVFNFILMPVDVSGQSMYPQLENQEKLLGLRNANIKRFDIVTFQAPDDDSKDYIKRVIGLPGETIAYKGNTLYINGVKQKEPFLSQKDAHLSEKVTTEDFTIIVPQNSYFVLGDNRLASKDSRYFGPIDSESINSKIIFSLYPFDKIEWLF</sequence>
<dbReference type="GO" id="GO:0004252">
    <property type="term" value="F:serine-type endopeptidase activity"/>
    <property type="evidence" value="ECO:0007669"/>
    <property type="project" value="InterPro"/>
</dbReference>
<dbReference type="PROSITE" id="PS00761">
    <property type="entry name" value="SPASE_I_3"/>
    <property type="match status" value="1"/>
</dbReference>
<evidence type="ECO:0000313" key="10">
    <source>
        <dbReference type="Proteomes" id="UP000223839"/>
    </source>
</evidence>
<keyword evidence="7" id="KW-0645">Protease</keyword>
<organism evidence="9 10">
    <name type="scientific">Bacillus thuringiensis</name>
    <dbReference type="NCBI Taxonomy" id="1428"/>
    <lineage>
        <taxon>Bacteria</taxon>
        <taxon>Bacillati</taxon>
        <taxon>Bacillota</taxon>
        <taxon>Bacilli</taxon>
        <taxon>Bacillales</taxon>
        <taxon>Bacillaceae</taxon>
        <taxon>Bacillus</taxon>
        <taxon>Bacillus cereus group</taxon>
    </lineage>
</organism>
<feature type="active site" evidence="6">
    <location>
        <position position="77"/>
    </location>
</feature>
<dbReference type="AlphaFoldDB" id="A0AB36TNP4"/>
<comment type="subcellular location">
    <subcellularLocation>
        <location evidence="2">Cell membrane</location>
        <topology evidence="2">Single-pass type II membrane protein</topology>
    </subcellularLocation>
    <subcellularLocation>
        <location evidence="7">Membrane</location>
        <topology evidence="7">Single-pass type II membrane protein</topology>
    </subcellularLocation>
</comment>
<keyword evidence="5 7" id="KW-0378">Hydrolase</keyword>
<feature type="transmembrane region" description="Helical" evidence="7">
    <location>
        <begin position="12"/>
        <end position="32"/>
    </location>
</feature>
<keyword evidence="7" id="KW-1133">Transmembrane helix</keyword>
<keyword evidence="7" id="KW-0472">Membrane</keyword>
<dbReference type="GO" id="GO:0005886">
    <property type="term" value="C:plasma membrane"/>
    <property type="evidence" value="ECO:0007669"/>
    <property type="project" value="UniProtKB-SubCell"/>
</dbReference>
<evidence type="ECO:0000259" key="8">
    <source>
        <dbReference type="Pfam" id="PF10502"/>
    </source>
</evidence>
<dbReference type="EC" id="3.4.21.89" evidence="4 7"/>
<evidence type="ECO:0000256" key="5">
    <source>
        <dbReference type="ARBA" id="ARBA00022801"/>
    </source>
</evidence>
<feature type="active site" evidence="6">
    <location>
        <position position="38"/>
    </location>
</feature>
<evidence type="ECO:0000256" key="6">
    <source>
        <dbReference type="PIRSR" id="PIRSR600223-1"/>
    </source>
</evidence>
<dbReference type="InterPro" id="IPR019533">
    <property type="entry name" value="Peptidase_S26"/>
</dbReference>
<evidence type="ECO:0000256" key="1">
    <source>
        <dbReference type="ARBA" id="ARBA00000677"/>
    </source>
</evidence>
<evidence type="ECO:0000256" key="3">
    <source>
        <dbReference type="ARBA" id="ARBA00009370"/>
    </source>
</evidence>
<dbReference type="InterPro" id="IPR019758">
    <property type="entry name" value="Pept_S26A_signal_pept_1_CS"/>
</dbReference>
<comment type="similarity">
    <text evidence="3 7">Belongs to the peptidase S26 family.</text>
</comment>
<dbReference type="InterPro" id="IPR000223">
    <property type="entry name" value="Pept_S26A_signal_pept_1"/>
</dbReference>
<evidence type="ECO:0000313" key="9">
    <source>
        <dbReference type="EMBL" id="PFM86200.1"/>
    </source>
</evidence>
<evidence type="ECO:0000256" key="4">
    <source>
        <dbReference type="ARBA" id="ARBA00013208"/>
    </source>
</evidence>
<dbReference type="Proteomes" id="UP000223839">
    <property type="component" value="Unassembled WGS sequence"/>
</dbReference>
<dbReference type="Pfam" id="PF10502">
    <property type="entry name" value="Peptidase_S26"/>
    <property type="match status" value="1"/>
</dbReference>
<protein>
    <recommendedName>
        <fullName evidence="4 7">Signal peptidase I</fullName>
        <ecNumber evidence="4 7">3.4.21.89</ecNumber>
    </recommendedName>
</protein>
<comment type="caution">
    <text evidence="9">The sequence shown here is derived from an EMBL/GenBank/DDBJ whole genome shotgun (WGS) entry which is preliminary data.</text>
</comment>
<dbReference type="NCBIfam" id="TIGR02227">
    <property type="entry name" value="sigpep_I_bact"/>
    <property type="match status" value="1"/>
</dbReference>
<gene>
    <name evidence="9" type="primary">lepB</name>
    <name evidence="9" type="ORF">COJ61_25825</name>
</gene>
<dbReference type="RefSeq" id="WP_097920247.1">
    <property type="nucleotide sequence ID" value="NZ_NUYG01000062.1"/>
</dbReference>